<comment type="caution">
    <text evidence="2">The sequence shown here is derived from an EMBL/GenBank/DDBJ whole genome shotgun (WGS) entry which is preliminary data.</text>
</comment>
<dbReference type="AlphaFoldDB" id="A0A1A3BI79"/>
<proteinExistence type="predicted"/>
<keyword evidence="1" id="KW-1133">Transmembrane helix</keyword>
<sequence length="270" mass="29221">MGSGDRRLVEDAVTTLLSRAPVGWAHLRVEFDPSAEAPVVATVTSPASARTRLDVPAGVLDMLNDYRAQAAAGGTRWRTLVIDCHCDGRISERTDAARLAGGPRRWPVRVLAAVTVVCSVAAAVVFAVGWRSPPPPPRAAMMAVPAPSPRQQQAFEVLKRWYDAENRGDGAALRALACANPGKNVEDEIAGVEQNSALQGIIHLEAVVGFRDEGERVWGRFMLRVHPISERQTRLVQEAQQHGGYFSDEYTLVQEGGELKVCDADTPPLV</sequence>
<dbReference type="STRING" id="1790.A5645_17155"/>
<protein>
    <submittedName>
        <fullName evidence="2">Uncharacterized protein</fullName>
    </submittedName>
</protein>
<evidence type="ECO:0000256" key="1">
    <source>
        <dbReference type="SAM" id="Phobius"/>
    </source>
</evidence>
<name>A0A1A3BI79_MYCAS</name>
<evidence type="ECO:0000313" key="3">
    <source>
        <dbReference type="Proteomes" id="UP000093795"/>
    </source>
</evidence>
<organism evidence="2 3">
    <name type="scientific">Mycobacterium asiaticum</name>
    <dbReference type="NCBI Taxonomy" id="1790"/>
    <lineage>
        <taxon>Bacteria</taxon>
        <taxon>Bacillati</taxon>
        <taxon>Actinomycetota</taxon>
        <taxon>Actinomycetes</taxon>
        <taxon>Mycobacteriales</taxon>
        <taxon>Mycobacteriaceae</taxon>
        <taxon>Mycobacterium</taxon>
    </lineage>
</organism>
<gene>
    <name evidence="2" type="ORF">A9X01_05335</name>
</gene>
<dbReference type="EMBL" id="LZKQ01000303">
    <property type="protein sequence ID" value="OBI74645.1"/>
    <property type="molecule type" value="Genomic_DNA"/>
</dbReference>
<dbReference type="Proteomes" id="UP000093795">
    <property type="component" value="Unassembled WGS sequence"/>
</dbReference>
<evidence type="ECO:0000313" key="2">
    <source>
        <dbReference type="EMBL" id="OBI74645.1"/>
    </source>
</evidence>
<dbReference type="RefSeq" id="WP_065123314.1">
    <property type="nucleotide sequence ID" value="NZ_LZKQ01000303.1"/>
</dbReference>
<feature type="transmembrane region" description="Helical" evidence="1">
    <location>
        <begin position="108"/>
        <end position="130"/>
    </location>
</feature>
<keyword evidence="1" id="KW-0812">Transmembrane</keyword>
<reference evidence="2 3" key="1">
    <citation type="submission" date="2016-06" db="EMBL/GenBank/DDBJ databases">
        <authorList>
            <person name="Kjaerup R.B."/>
            <person name="Dalgaard T.S."/>
            <person name="Juul-Madsen H.R."/>
        </authorList>
    </citation>
    <scope>NUCLEOTIDE SEQUENCE [LARGE SCALE GENOMIC DNA]</scope>
    <source>
        <strain evidence="2 3">1081914.2</strain>
    </source>
</reference>
<dbReference type="OrthoDB" id="4721352at2"/>
<keyword evidence="1" id="KW-0472">Membrane</keyword>
<accession>A0A1A3BI79</accession>